<sequence length="72" mass="8588">MRMALSKRKLLTTKLSSWTNVKSQLRSDFRVGTLRRNKCKIKHVKIWVLTYLPLSKEWLGCQNNRQKQKEKG</sequence>
<dbReference type="Proteomes" id="UP000276133">
    <property type="component" value="Unassembled WGS sequence"/>
</dbReference>
<dbReference type="AlphaFoldDB" id="A0A3M7T7G3"/>
<organism evidence="1 2">
    <name type="scientific">Brachionus plicatilis</name>
    <name type="common">Marine rotifer</name>
    <name type="synonym">Brachionus muelleri</name>
    <dbReference type="NCBI Taxonomy" id="10195"/>
    <lineage>
        <taxon>Eukaryota</taxon>
        <taxon>Metazoa</taxon>
        <taxon>Spiralia</taxon>
        <taxon>Gnathifera</taxon>
        <taxon>Rotifera</taxon>
        <taxon>Eurotatoria</taxon>
        <taxon>Monogononta</taxon>
        <taxon>Pseudotrocha</taxon>
        <taxon>Ploima</taxon>
        <taxon>Brachionidae</taxon>
        <taxon>Brachionus</taxon>
    </lineage>
</organism>
<comment type="caution">
    <text evidence="1">The sequence shown here is derived from an EMBL/GenBank/DDBJ whole genome shotgun (WGS) entry which is preliminary data.</text>
</comment>
<proteinExistence type="predicted"/>
<dbReference type="EMBL" id="REGN01000172">
    <property type="protein sequence ID" value="RNA43935.1"/>
    <property type="molecule type" value="Genomic_DNA"/>
</dbReference>
<gene>
    <name evidence="1" type="ORF">BpHYR1_001321</name>
</gene>
<evidence type="ECO:0000313" key="1">
    <source>
        <dbReference type="EMBL" id="RNA43935.1"/>
    </source>
</evidence>
<keyword evidence="2" id="KW-1185">Reference proteome</keyword>
<evidence type="ECO:0000313" key="2">
    <source>
        <dbReference type="Proteomes" id="UP000276133"/>
    </source>
</evidence>
<protein>
    <submittedName>
        <fullName evidence="1">Uncharacterized protein</fullName>
    </submittedName>
</protein>
<reference evidence="1 2" key="1">
    <citation type="journal article" date="2018" name="Sci. Rep.">
        <title>Genomic signatures of local adaptation to the degree of environmental predictability in rotifers.</title>
        <authorList>
            <person name="Franch-Gras L."/>
            <person name="Hahn C."/>
            <person name="Garcia-Roger E.M."/>
            <person name="Carmona M.J."/>
            <person name="Serra M."/>
            <person name="Gomez A."/>
        </authorList>
    </citation>
    <scope>NUCLEOTIDE SEQUENCE [LARGE SCALE GENOMIC DNA]</scope>
    <source>
        <strain evidence="1">HYR1</strain>
    </source>
</reference>
<name>A0A3M7T7G3_BRAPC</name>
<accession>A0A3M7T7G3</accession>